<feature type="compositionally biased region" description="Basic residues" evidence="1">
    <location>
        <begin position="233"/>
        <end position="249"/>
    </location>
</feature>
<feature type="domain" description="DUF7041" evidence="2">
    <location>
        <begin position="43"/>
        <end position="119"/>
    </location>
</feature>
<evidence type="ECO:0000259" key="2">
    <source>
        <dbReference type="Pfam" id="PF23055"/>
    </source>
</evidence>
<dbReference type="AlphaFoldDB" id="A0ABD0T1S7"/>
<dbReference type="Pfam" id="PF23055">
    <property type="entry name" value="DUF7041"/>
    <property type="match status" value="1"/>
</dbReference>
<comment type="caution">
    <text evidence="3">The sequence shown here is derived from an EMBL/GenBank/DDBJ whole genome shotgun (WGS) entry which is preliminary data.</text>
</comment>
<reference evidence="3 4" key="1">
    <citation type="submission" date="2024-06" db="EMBL/GenBank/DDBJ databases">
        <title>A chromosome-level genome assembly of beet webworm, Loxostege sticticalis.</title>
        <authorList>
            <person name="Zhang Y."/>
        </authorList>
    </citation>
    <scope>NUCLEOTIDE SEQUENCE [LARGE SCALE GENOMIC DNA]</scope>
    <source>
        <strain evidence="3">AQ028</strain>
        <tissue evidence="3">Male pupae</tissue>
    </source>
</reference>
<dbReference type="EMBL" id="JBEDNZ010000011">
    <property type="protein sequence ID" value="KAL0831966.1"/>
    <property type="molecule type" value="Genomic_DNA"/>
</dbReference>
<evidence type="ECO:0000313" key="3">
    <source>
        <dbReference type="EMBL" id="KAL0831966.1"/>
    </source>
</evidence>
<evidence type="ECO:0000313" key="4">
    <source>
        <dbReference type="Proteomes" id="UP001549921"/>
    </source>
</evidence>
<accession>A0ABD0T1S7</accession>
<dbReference type="Proteomes" id="UP001549921">
    <property type="component" value="Unassembled WGS sequence"/>
</dbReference>
<evidence type="ECO:0000256" key="1">
    <source>
        <dbReference type="SAM" id="MobiDB-lite"/>
    </source>
</evidence>
<dbReference type="PANTHER" id="PTHR33327:SF3">
    <property type="entry name" value="RNA-DIRECTED DNA POLYMERASE"/>
    <property type="match status" value="1"/>
</dbReference>
<proteinExistence type="predicted"/>
<dbReference type="PANTHER" id="PTHR33327">
    <property type="entry name" value="ENDONUCLEASE"/>
    <property type="match status" value="1"/>
</dbReference>
<name>A0ABD0T1S7_LOXSC</name>
<feature type="region of interest" description="Disordered" evidence="1">
    <location>
        <begin position="222"/>
        <end position="258"/>
    </location>
</feature>
<organism evidence="3 4">
    <name type="scientific">Loxostege sticticalis</name>
    <name type="common">Beet webworm moth</name>
    <dbReference type="NCBI Taxonomy" id="481309"/>
    <lineage>
        <taxon>Eukaryota</taxon>
        <taxon>Metazoa</taxon>
        <taxon>Ecdysozoa</taxon>
        <taxon>Arthropoda</taxon>
        <taxon>Hexapoda</taxon>
        <taxon>Insecta</taxon>
        <taxon>Pterygota</taxon>
        <taxon>Neoptera</taxon>
        <taxon>Endopterygota</taxon>
        <taxon>Lepidoptera</taxon>
        <taxon>Glossata</taxon>
        <taxon>Ditrysia</taxon>
        <taxon>Pyraloidea</taxon>
        <taxon>Crambidae</taxon>
        <taxon>Pyraustinae</taxon>
        <taxon>Loxostege</taxon>
    </lineage>
</organism>
<protein>
    <recommendedName>
        <fullName evidence="2">DUF7041 domain-containing protein</fullName>
    </recommendedName>
</protein>
<sequence>MLFLENQAFIHENLRRYGSNQHRNCIHHFTVKWGIFTVKLCGEEPALWFAQVESQFVLSGITKDETKFYYLVAQLDHQYAKEVKDVITSPPATDKYAKLKTELIKRLSASQEKRIKQLLVHEELGDRKPSQFLRHLSSLADSSVSSDFLLTLWSSRLPQNIQTVIASQMDLSQEKLGELADKVYEIAATVPQVASASTAPASLHNDMAHQISELTRQVAMLTSRLDNSEKSRSRSRPKRSYRSRSRSRPRQPPEDHPYCFYHFTYGSQAKKCKQPCSFPSENSMGGRK</sequence>
<gene>
    <name evidence="3" type="ORF">ABMA28_001466</name>
</gene>
<dbReference type="InterPro" id="IPR055469">
    <property type="entry name" value="DUF7041"/>
</dbReference>